<proteinExistence type="predicted"/>
<protein>
    <submittedName>
        <fullName evidence="1">Uncharacterized protein</fullName>
    </submittedName>
</protein>
<keyword evidence="2" id="KW-1185">Reference proteome</keyword>
<sequence length="99" mass="11243">MSYRNGMNRTITVLARDSLLYFVVTFVGITLTVANSRHQITPLDFPILPPTQCIVSIAVGRMMMNIRGLILDDPEHTTHLRTLRFAHNTNSGSEIEEWD</sequence>
<dbReference type="InParanoid" id="A0A0C3ALN7"/>
<feature type="non-terminal residue" evidence="1">
    <location>
        <position position="1"/>
    </location>
</feature>
<reference evidence="1 2" key="1">
    <citation type="submission" date="2014-04" db="EMBL/GenBank/DDBJ databases">
        <authorList>
            <consortium name="DOE Joint Genome Institute"/>
            <person name="Kuo A."/>
            <person name="Tarkka M."/>
            <person name="Buscot F."/>
            <person name="Kohler A."/>
            <person name="Nagy L.G."/>
            <person name="Floudas D."/>
            <person name="Copeland A."/>
            <person name="Barry K.W."/>
            <person name="Cichocki N."/>
            <person name="Veneault-Fourrey C."/>
            <person name="LaButti K."/>
            <person name="Lindquist E.A."/>
            <person name="Lipzen A."/>
            <person name="Lundell T."/>
            <person name="Morin E."/>
            <person name="Murat C."/>
            <person name="Sun H."/>
            <person name="Tunlid A."/>
            <person name="Henrissat B."/>
            <person name="Grigoriev I.V."/>
            <person name="Hibbett D.S."/>
            <person name="Martin F."/>
            <person name="Nordberg H.P."/>
            <person name="Cantor M.N."/>
            <person name="Hua S.X."/>
        </authorList>
    </citation>
    <scope>NUCLEOTIDE SEQUENCE [LARGE SCALE GENOMIC DNA]</scope>
    <source>
        <strain evidence="1 2">F 1598</strain>
    </source>
</reference>
<accession>A0A0C3ALN7</accession>
<dbReference type="AlphaFoldDB" id="A0A0C3ALN7"/>
<reference evidence="2" key="2">
    <citation type="submission" date="2015-01" db="EMBL/GenBank/DDBJ databases">
        <title>Evolutionary Origins and Diversification of the Mycorrhizal Mutualists.</title>
        <authorList>
            <consortium name="DOE Joint Genome Institute"/>
            <consortium name="Mycorrhizal Genomics Consortium"/>
            <person name="Kohler A."/>
            <person name="Kuo A."/>
            <person name="Nagy L.G."/>
            <person name="Floudas D."/>
            <person name="Copeland A."/>
            <person name="Barry K.W."/>
            <person name="Cichocki N."/>
            <person name="Veneault-Fourrey C."/>
            <person name="LaButti K."/>
            <person name="Lindquist E.A."/>
            <person name="Lipzen A."/>
            <person name="Lundell T."/>
            <person name="Morin E."/>
            <person name="Murat C."/>
            <person name="Riley R."/>
            <person name="Ohm R."/>
            <person name="Sun H."/>
            <person name="Tunlid A."/>
            <person name="Henrissat B."/>
            <person name="Grigoriev I.V."/>
            <person name="Hibbett D.S."/>
            <person name="Martin F."/>
        </authorList>
    </citation>
    <scope>NUCLEOTIDE SEQUENCE [LARGE SCALE GENOMIC DNA]</scope>
    <source>
        <strain evidence="2">F 1598</strain>
    </source>
</reference>
<dbReference type="EMBL" id="KN833055">
    <property type="protein sequence ID" value="KIM74808.1"/>
    <property type="molecule type" value="Genomic_DNA"/>
</dbReference>
<evidence type="ECO:0000313" key="2">
    <source>
        <dbReference type="Proteomes" id="UP000054166"/>
    </source>
</evidence>
<evidence type="ECO:0000313" key="1">
    <source>
        <dbReference type="EMBL" id="KIM74808.1"/>
    </source>
</evidence>
<gene>
    <name evidence="1" type="ORF">PILCRDRAFT_827866</name>
</gene>
<name>A0A0C3ALN7_PILCF</name>
<dbReference type="Proteomes" id="UP000054166">
    <property type="component" value="Unassembled WGS sequence"/>
</dbReference>
<dbReference type="HOGENOM" id="CLU_152711_0_0_1"/>
<organism evidence="1 2">
    <name type="scientific">Piloderma croceum (strain F 1598)</name>
    <dbReference type="NCBI Taxonomy" id="765440"/>
    <lineage>
        <taxon>Eukaryota</taxon>
        <taxon>Fungi</taxon>
        <taxon>Dikarya</taxon>
        <taxon>Basidiomycota</taxon>
        <taxon>Agaricomycotina</taxon>
        <taxon>Agaricomycetes</taxon>
        <taxon>Agaricomycetidae</taxon>
        <taxon>Atheliales</taxon>
        <taxon>Atheliaceae</taxon>
        <taxon>Piloderma</taxon>
    </lineage>
</organism>